<dbReference type="InterPro" id="IPR000595">
    <property type="entry name" value="cNMP-bd_dom"/>
</dbReference>
<reference evidence="3" key="1">
    <citation type="journal article" date="2019" name="Int. J. Syst. Evol. Microbiol.">
        <title>The Global Catalogue of Microorganisms (GCM) 10K type strain sequencing project: providing services to taxonomists for standard genome sequencing and annotation.</title>
        <authorList>
            <consortium name="The Broad Institute Genomics Platform"/>
            <consortium name="The Broad Institute Genome Sequencing Center for Infectious Disease"/>
            <person name="Wu L."/>
            <person name="Ma J."/>
        </authorList>
    </citation>
    <scope>NUCLEOTIDE SEQUENCE [LARGE SCALE GENOMIC DNA]</scope>
    <source>
        <strain evidence="3">CGMCC 4.1469</strain>
    </source>
</reference>
<dbReference type="PANTHER" id="PTHR24567:SF74">
    <property type="entry name" value="HTH-TYPE TRANSCRIPTIONAL REGULATOR ARCR"/>
    <property type="match status" value="1"/>
</dbReference>
<dbReference type="PROSITE" id="PS00889">
    <property type="entry name" value="CNMP_BINDING_2"/>
    <property type="match status" value="1"/>
</dbReference>
<dbReference type="InterPro" id="IPR014710">
    <property type="entry name" value="RmlC-like_jellyroll"/>
</dbReference>
<name>A0ABW0KVF7_9BACT</name>
<evidence type="ECO:0000259" key="1">
    <source>
        <dbReference type="PROSITE" id="PS50042"/>
    </source>
</evidence>
<dbReference type="Pfam" id="PF00027">
    <property type="entry name" value="cNMP_binding"/>
    <property type="match status" value="1"/>
</dbReference>
<dbReference type="RefSeq" id="WP_377170600.1">
    <property type="nucleotide sequence ID" value="NZ_JBHSMQ010000010.1"/>
</dbReference>
<dbReference type="Gene3D" id="2.60.120.10">
    <property type="entry name" value="Jelly Rolls"/>
    <property type="match status" value="1"/>
</dbReference>
<evidence type="ECO:0000313" key="2">
    <source>
        <dbReference type="EMBL" id="MFC5457369.1"/>
    </source>
</evidence>
<feature type="domain" description="Cyclic nucleotide-binding" evidence="1">
    <location>
        <begin position="19"/>
        <end position="89"/>
    </location>
</feature>
<dbReference type="InterPro" id="IPR050397">
    <property type="entry name" value="Env_Response_Regulators"/>
</dbReference>
<organism evidence="2 3">
    <name type="scientific">Prosthecobacter fluviatilis</name>
    <dbReference type="NCBI Taxonomy" id="445931"/>
    <lineage>
        <taxon>Bacteria</taxon>
        <taxon>Pseudomonadati</taxon>
        <taxon>Verrucomicrobiota</taxon>
        <taxon>Verrucomicrobiia</taxon>
        <taxon>Verrucomicrobiales</taxon>
        <taxon>Verrucomicrobiaceae</taxon>
        <taxon>Prosthecobacter</taxon>
    </lineage>
</organism>
<keyword evidence="3" id="KW-1185">Reference proteome</keyword>
<proteinExistence type="predicted"/>
<dbReference type="InterPro" id="IPR018488">
    <property type="entry name" value="cNMP-bd_CS"/>
</dbReference>
<dbReference type="Proteomes" id="UP001596052">
    <property type="component" value="Unassembled WGS sequence"/>
</dbReference>
<dbReference type="EMBL" id="JBHSMQ010000010">
    <property type="protein sequence ID" value="MFC5457369.1"/>
    <property type="molecule type" value="Genomic_DNA"/>
</dbReference>
<accession>A0ABW0KVF7</accession>
<dbReference type="CDD" id="cd00038">
    <property type="entry name" value="CAP_ED"/>
    <property type="match status" value="1"/>
</dbReference>
<dbReference type="PANTHER" id="PTHR24567">
    <property type="entry name" value="CRP FAMILY TRANSCRIPTIONAL REGULATORY PROTEIN"/>
    <property type="match status" value="1"/>
</dbReference>
<dbReference type="SUPFAM" id="SSF51206">
    <property type="entry name" value="cAMP-binding domain-like"/>
    <property type="match status" value="1"/>
</dbReference>
<sequence length="120" mass="13148">MKLPEIFASPANVRSVLQGTAIFNAGDESGEMYVVQSGEVDIIINGVTVETVGPEGFFGEISLIEDSVRAADAIARTDCRLLPVNRHHFLFMVDEMPQFALHVMKGMADRLRKADKRAAV</sequence>
<dbReference type="InterPro" id="IPR018490">
    <property type="entry name" value="cNMP-bd_dom_sf"/>
</dbReference>
<evidence type="ECO:0000313" key="3">
    <source>
        <dbReference type="Proteomes" id="UP001596052"/>
    </source>
</evidence>
<gene>
    <name evidence="2" type="ORF">ACFQDI_21050</name>
</gene>
<dbReference type="SMART" id="SM00100">
    <property type="entry name" value="cNMP"/>
    <property type="match status" value="1"/>
</dbReference>
<dbReference type="PROSITE" id="PS50042">
    <property type="entry name" value="CNMP_BINDING_3"/>
    <property type="match status" value="1"/>
</dbReference>
<comment type="caution">
    <text evidence="2">The sequence shown here is derived from an EMBL/GenBank/DDBJ whole genome shotgun (WGS) entry which is preliminary data.</text>
</comment>
<protein>
    <submittedName>
        <fullName evidence="2">Crp/Fnr family transcriptional regulator</fullName>
    </submittedName>
</protein>
<dbReference type="PRINTS" id="PR00103">
    <property type="entry name" value="CAMPKINASE"/>
</dbReference>